<dbReference type="InterPro" id="IPR036439">
    <property type="entry name" value="Dockerin_dom_sf"/>
</dbReference>
<dbReference type="PROSITE" id="PS00018">
    <property type="entry name" value="EF_HAND_1"/>
    <property type="match status" value="1"/>
</dbReference>
<dbReference type="SUPFAM" id="SSF63446">
    <property type="entry name" value="Type I dockerin domain"/>
    <property type="match status" value="1"/>
</dbReference>
<dbReference type="Gene3D" id="2.60.40.10">
    <property type="entry name" value="Immunoglobulins"/>
    <property type="match status" value="1"/>
</dbReference>
<gene>
    <name evidence="7" type="ORF">GC097_28620</name>
</gene>
<dbReference type="SUPFAM" id="SSF48208">
    <property type="entry name" value="Six-hairpin glycosidases"/>
    <property type="match status" value="1"/>
</dbReference>
<dbReference type="InterPro" id="IPR016134">
    <property type="entry name" value="Dockerin_dom"/>
</dbReference>
<dbReference type="Pfam" id="PF08531">
    <property type="entry name" value="Bac_rhamnosid_N"/>
    <property type="match status" value="1"/>
</dbReference>
<evidence type="ECO:0000256" key="3">
    <source>
        <dbReference type="ARBA" id="ARBA00022801"/>
    </source>
</evidence>
<keyword evidence="8" id="KW-1185">Reference proteome</keyword>
<feature type="chain" id="PRO_5046796833" description="alpha-L-rhamnosidase" evidence="4">
    <location>
        <begin position="44"/>
        <end position="1637"/>
    </location>
</feature>
<dbReference type="PROSITE" id="PS51766">
    <property type="entry name" value="DOCKERIN"/>
    <property type="match status" value="1"/>
</dbReference>
<dbReference type="Pfam" id="PF25788">
    <property type="entry name" value="Ig_Rha78A_N"/>
    <property type="match status" value="1"/>
</dbReference>
<dbReference type="InterPro" id="IPR013783">
    <property type="entry name" value="Ig-like_fold"/>
</dbReference>
<evidence type="ECO:0000313" key="7">
    <source>
        <dbReference type="EMBL" id="NOV03955.1"/>
    </source>
</evidence>
<dbReference type="SUPFAM" id="SSF49373">
    <property type="entry name" value="Invasin/intimin cell-adhesion fragments"/>
    <property type="match status" value="1"/>
</dbReference>
<dbReference type="Pfam" id="PF05592">
    <property type="entry name" value="Bac_rhamnosid"/>
    <property type="match status" value="1"/>
</dbReference>
<dbReference type="EMBL" id="WHNZ01000074">
    <property type="protein sequence ID" value="NOV03955.1"/>
    <property type="molecule type" value="Genomic_DNA"/>
</dbReference>
<reference evidence="7 8" key="1">
    <citation type="submission" date="2019-10" db="EMBL/GenBank/DDBJ databases">
        <title>Description of Paenibacillus pedi sp. nov.</title>
        <authorList>
            <person name="Carlier A."/>
            <person name="Qi S."/>
        </authorList>
    </citation>
    <scope>NUCLEOTIDE SEQUENCE [LARGE SCALE GENOMIC DNA]</scope>
    <source>
        <strain evidence="7 8">LMG 31457</strain>
    </source>
</reference>
<dbReference type="InterPro" id="IPR008979">
    <property type="entry name" value="Galactose-bd-like_sf"/>
</dbReference>
<dbReference type="Gene3D" id="2.60.120.260">
    <property type="entry name" value="Galactose-binding domain-like"/>
    <property type="match status" value="3"/>
</dbReference>
<dbReference type="Gene3D" id="1.50.10.10">
    <property type="match status" value="1"/>
</dbReference>
<dbReference type="Pfam" id="PF17389">
    <property type="entry name" value="Bac_rhamnosid6H"/>
    <property type="match status" value="1"/>
</dbReference>
<dbReference type="PANTHER" id="PTHR33307:SF6">
    <property type="entry name" value="ALPHA-RHAMNOSIDASE (EUROFUNG)-RELATED"/>
    <property type="match status" value="1"/>
</dbReference>
<evidence type="ECO:0000256" key="2">
    <source>
        <dbReference type="ARBA" id="ARBA00012652"/>
    </source>
</evidence>
<dbReference type="Pfam" id="PF00404">
    <property type="entry name" value="Dockerin_1"/>
    <property type="match status" value="1"/>
</dbReference>
<comment type="caution">
    <text evidence="7">The sequence shown here is derived from an EMBL/GenBank/DDBJ whole genome shotgun (WGS) entry which is preliminary data.</text>
</comment>
<dbReference type="CDD" id="cd08547">
    <property type="entry name" value="Type_II_cohesin"/>
    <property type="match status" value="1"/>
</dbReference>
<dbReference type="InterPro" id="IPR013320">
    <property type="entry name" value="ConA-like_dom_sf"/>
</dbReference>
<dbReference type="InterPro" id="IPR035398">
    <property type="entry name" value="Bac_rhamnosid_C"/>
</dbReference>
<protein>
    <recommendedName>
        <fullName evidence="2">alpha-L-rhamnosidase</fullName>
        <ecNumber evidence="2">3.2.1.40</ecNumber>
    </recommendedName>
</protein>
<dbReference type="Pfam" id="PF00754">
    <property type="entry name" value="F5_F8_type_C"/>
    <property type="match status" value="1"/>
</dbReference>
<dbReference type="Pfam" id="PF07554">
    <property type="entry name" value="FIVAR"/>
    <property type="match status" value="1"/>
</dbReference>
<dbReference type="InterPro" id="IPR008928">
    <property type="entry name" value="6-hairpin_glycosidase_sf"/>
</dbReference>
<dbReference type="SUPFAM" id="SSF49785">
    <property type="entry name" value="Galactose-binding domain-like"/>
    <property type="match status" value="1"/>
</dbReference>
<dbReference type="InterPro" id="IPR012341">
    <property type="entry name" value="6hp_glycosidase-like_sf"/>
</dbReference>
<organism evidence="7 8">
    <name type="scientific">Paenibacillus planticolens</name>
    <dbReference type="NCBI Taxonomy" id="2654976"/>
    <lineage>
        <taxon>Bacteria</taxon>
        <taxon>Bacillati</taxon>
        <taxon>Bacillota</taxon>
        <taxon>Bacilli</taxon>
        <taxon>Bacillales</taxon>
        <taxon>Paenibacillaceae</taxon>
        <taxon>Paenibacillus</taxon>
    </lineage>
</organism>
<dbReference type="InterPro" id="IPR002102">
    <property type="entry name" value="Cohesin_dom"/>
</dbReference>
<dbReference type="InterPro" id="IPR002105">
    <property type="entry name" value="Dockerin_1_rpt"/>
</dbReference>
<evidence type="ECO:0000256" key="1">
    <source>
        <dbReference type="ARBA" id="ARBA00001445"/>
    </source>
</evidence>
<dbReference type="Gene3D" id="1.20.1270.90">
    <property type="entry name" value="AF1782-like"/>
    <property type="match status" value="1"/>
</dbReference>
<dbReference type="Gene3D" id="2.60.120.560">
    <property type="entry name" value="Exo-inulinase, domain 1"/>
    <property type="match status" value="1"/>
</dbReference>
<comment type="catalytic activity">
    <reaction evidence="1">
        <text>Hydrolysis of terminal non-reducing alpha-L-rhamnose residues in alpha-L-rhamnosides.</text>
        <dbReference type="EC" id="3.2.1.40"/>
    </reaction>
</comment>
<keyword evidence="3" id="KW-0378">Hydrolase</keyword>
<dbReference type="InterPro" id="IPR013737">
    <property type="entry name" value="Bac_rhamnosid_N"/>
</dbReference>
<proteinExistence type="predicted"/>
<dbReference type="InterPro" id="IPR035396">
    <property type="entry name" value="Bac_rhamnosid6H"/>
</dbReference>
<dbReference type="InterPro" id="IPR008902">
    <property type="entry name" value="Rhamnosid_concanavalin"/>
</dbReference>
<keyword evidence="4" id="KW-0732">Signal</keyword>
<name>A0ABX1ZV71_9BACL</name>
<accession>A0ABX1ZV71</accession>
<dbReference type="InterPro" id="IPR018247">
    <property type="entry name" value="EF_Hand_1_Ca_BS"/>
</dbReference>
<dbReference type="InterPro" id="IPR008965">
    <property type="entry name" value="CBM2/CBM3_carb-bd_dom_sf"/>
</dbReference>
<dbReference type="Proteomes" id="UP000618579">
    <property type="component" value="Unassembled WGS sequence"/>
</dbReference>
<dbReference type="Gene3D" id="2.60.40.680">
    <property type="match status" value="1"/>
</dbReference>
<evidence type="ECO:0000313" key="8">
    <source>
        <dbReference type="Proteomes" id="UP000618579"/>
    </source>
</evidence>
<dbReference type="InterPro" id="IPR016007">
    <property type="entry name" value="Alpha_rhamnosid"/>
</dbReference>
<dbReference type="Gene3D" id="1.10.1330.10">
    <property type="entry name" value="Dockerin domain"/>
    <property type="match status" value="1"/>
</dbReference>
<dbReference type="SUPFAM" id="SSF49899">
    <property type="entry name" value="Concanavalin A-like lectins/glucanases"/>
    <property type="match status" value="1"/>
</dbReference>
<dbReference type="Pfam" id="PF17390">
    <property type="entry name" value="Bac_rhamnosid_C"/>
    <property type="match status" value="1"/>
</dbReference>
<dbReference type="EC" id="3.2.1.40" evidence="2"/>
<dbReference type="SUPFAM" id="SSF49384">
    <property type="entry name" value="Carbohydrate-binding domain"/>
    <property type="match status" value="1"/>
</dbReference>
<dbReference type="CDD" id="cd14254">
    <property type="entry name" value="Dockerin_II"/>
    <property type="match status" value="1"/>
</dbReference>
<evidence type="ECO:0000256" key="4">
    <source>
        <dbReference type="SAM" id="SignalP"/>
    </source>
</evidence>
<sequence>MTEVKIIMANQLKRQKNVKKRALSSLLVVTLLPTLLMPATTFANESDAPNAASAANVADSTFRVKNLKTEQAVNPLGLDTLKPRLSWQMGSDARSQKQTAYQVLVASTPELLSQDQGDMWDSGKVVSDQSANVEYAGQALQSSSRYYWKVRVWDKNDQVSDWSVQAWWEMGLLKGTDWQAKWITLPKEQMPNISKYTIDLDFTILQDAAGFIFGGQDSSHFYMWQINTKEKSYMTFRPHIFNPGGQVLKEVDISTIIPKGKELNTQHHLTINVNGSQISTYLNGQLVDTLTDNHFSFGKIGFREHKDSRTSERASFDNIMIKDTDGNILFSDDFSDPAKNVFDAGNIENGQLVLGDLSNDVVFKKNVNHVPQLRKAFEITKPVKKATVYATALGLYELSMNGKRVGVDHLSPGWTDYNQFVQYQTYDVTGMLENGSNALGALLGDGWYSGHVAMAGDHVYGEKPELLLQMNVEYQDGTKDQIVSDSSWKISTAGPILTSDLLMGEAYDARNEMQSWDKPGYNDTEWIAAAAANDFKGKLIAQIGPTVHATQELKPKAITQPTPGAYIFDLGQNMVGWARLQVNGPSGSKVKMRFGEMLNDDGTLYTANLRTAKQTDEYTLKGDGNEVYEPHFTFHGFRYVEVTGYPGVPTLDSITGVVVHSDTEPSASFETSNSMVNQLYSNIVWGQKGNFLSVPTDCPQRDERMGWSGDAQIFARTASYNMNTMTFFEKYMGDMVSGQGSDGAFPDVAPYVSIVGRGSNAWGDAGVIVPWTVYLMYNDKRVIEDNYPAMVKWIDYLKKNSSGLIRPEGGYGDWLNVDDNTPTDVVNTAYFAYSTLLLSKMAKAVNKDADAQKYEALFNDIKAAFNQKFVAKDGRIKGDTQTSYVLALQMNLLPEDKQPMAAKYLVDKIKGRDWHLSTGFLGVGYLLPVLTKAGYSEVAYHLLTNDTYPSWGYSIKNGATTIWERWNSYTKEGGFGDIGMNSFNHYSLGSVGEWMFRYAAGIEADPDQPGFKHTIIQPTVGGEFQYAKAEYDSIYGTIASGWNIDGNSFKLNVTIPTNTTATVYVPTDDQGTVKEGGKSISEAEGIRFVKMDGGKAVYEVGSGTYAFTSTLTITESPLSSVSLSSDHTKMIVGETAQVNVTAKKENGVAIDLAKAQTVFKSSDVNVATIDAAGKLKTVGFGNVKITAEVTYEGVTLSSSLSIFVSNGANLALGKKASSNNTYTAAPTWNISNLTDGNLDLKYSSNGFTSPDATKNPIWVEIDLGSVQSFNNLVLYPRTDSKTTDGKIASFPVDFDIQVKLDNGEYKTVKQVRGQSNLEDGAQRYSFDTEQARYVRVVVTQFGAMPHDDIYYRFQLAEAEIYNVQEQTVLAGPSSVTAGQAFDITYRVSGVTESVYAQDLTFTYDPEQMEFVSADSLLDDLKIVAISDVTKNPGKVRILAAIVGGDRKAIGDLLALHMRAKSSSSVPATLTLSDVVFADGKGVEKNIAGTVYSVQIAAPLNKEALIALIADAQAQHDAAVEGTHAGQYPVGAKAALQAAIDKAQSVVNDGSVTQQQLEQATTELTSALQAFKNSVNLAMPGDMNGDDRISIGDLAVVAAYYGKTSADPNWNLYKKADINNDGVIDILDLAALARLILG</sequence>
<dbReference type="PROSITE" id="PS50022">
    <property type="entry name" value="FA58C_3"/>
    <property type="match status" value="1"/>
</dbReference>
<dbReference type="Pfam" id="PF00963">
    <property type="entry name" value="Cohesin"/>
    <property type="match status" value="1"/>
</dbReference>
<feature type="signal peptide" evidence="4">
    <location>
        <begin position="1"/>
        <end position="43"/>
    </location>
</feature>
<dbReference type="PANTHER" id="PTHR33307">
    <property type="entry name" value="ALPHA-RHAMNOSIDASE (EUROFUNG)"/>
    <property type="match status" value="1"/>
</dbReference>
<dbReference type="Gene3D" id="2.60.40.1080">
    <property type="match status" value="1"/>
</dbReference>
<evidence type="ECO:0000259" key="6">
    <source>
        <dbReference type="PROSITE" id="PS51766"/>
    </source>
</evidence>
<dbReference type="InterPro" id="IPR008964">
    <property type="entry name" value="Invasin/intimin_cell_adhesion"/>
</dbReference>
<feature type="domain" description="Dockerin" evidence="6">
    <location>
        <begin position="1575"/>
        <end position="1637"/>
    </location>
</feature>
<evidence type="ECO:0000259" key="5">
    <source>
        <dbReference type="PROSITE" id="PS50022"/>
    </source>
</evidence>
<feature type="domain" description="F5/8 type C" evidence="5">
    <location>
        <begin position="1197"/>
        <end position="1358"/>
    </location>
</feature>
<dbReference type="Gene3D" id="2.60.420.10">
    <property type="entry name" value="Maltose phosphorylase, domain 3"/>
    <property type="match status" value="1"/>
</dbReference>
<dbReference type="InterPro" id="IPR000421">
    <property type="entry name" value="FA58C"/>
</dbReference>